<dbReference type="InterPro" id="IPR001610">
    <property type="entry name" value="PAC"/>
</dbReference>
<evidence type="ECO:0000256" key="1">
    <source>
        <dbReference type="ARBA" id="ARBA00001974"/>
    </source>
</evidence>
<dbReference type="Gene3D" id="3.30.450.20">
    <property type="entry name" value="PAS domain"/>
    <property type="match status" value="1"/>
</dbReference>
<keyword evidence="13" id="KW-1185">Reference proteome</keyword>
<dbReference type="SUPFAM" id="SSF52343">
    <property type="entry name" value="Ferredoxin reductase-like, C-terminal NADP-linked domain"/>
    <property type="match status" value="1"/>
</dbReference>
<dbReference type="CDD" id="cd00130">
    <property type="entry name" value="PAS"/>
    <property type="match status" value="1"/>
</dbReference>
<dbReference type="InterPro" id="IPR050415">
    <property type="entry name" value="MRET"/>
</dbReference>
<dbReference type="Pfam" id="PF00970">
    <property type="entry name" value="FAD_binding_6"/>
    <property type="match status" value="1"/>
</dbReference>
<dbReference type="InterPro" id="IPR000014">
    <property type="entry name" value="PAS"/>
</dbReference>
<dbReference type="PROSITE" id="PS50112">
    <property type="entry name" value="PAS"/>
    <property type="match status" value="1"/>
</dbReference>
<keyword evidence="5" id="KW-0274">FAD</keyword>
<feature type="domain" description="PAC" evidence="10">
    <location>
        <begin position="368"/>
        <end position="420"/>
    </location>
</feature>
<gene>
    <name evidence="12" type="ORF">J2S76_003082</name>
</gene>
<name>A0ABU0DJP7_9HYPH</name>
<dbReference type="InterPro" id="IPR039261">
    <property type="entry name" value="FNR_nucleotide-bd"/>
</dbReference>
<evidence type="ECO:0000256" key="4">
    <source>
        <dbReference type="ARBA" id="ARBA00022723"/>
    </source>
</evidence>
<dbReference type="InterPro" id="IPR017938">
    <property type="entry name" value="Riboflavin_synthase-like_b-brl"/>
</dbReference>
<evidence type="ECO:0000313" key="13">
    <source>
        <dbReference type="Proteomes" id="UP001238467"/>
    </source>
</evidence>
<keyword evidence="6" id="KW-0560">Oxidoreductase</keyword>
<evidence type="ECO:0000256" key="2">
    <source>
        <dbReference type="ARBA" id="ARBA00022630"/>
    </source>
</evidence>
<evidence type="ECO:0000256" key="7">
    <source>
        <dbReference type="ARBA" id="ARBA00023004"/>
    </source>
</evidence>
<dbReference type="SUPFAM" id="SSF63380">
    <property type="entry name" value="Riboflavin synthase domain-like"/>
    <property type="match status" value="1"/>
</dbReference>
<dbReference type="PROSITE" id="PS50113">
    <property type="entry name" value="PAC"/>
    <property type="match status" value="1"/>
</dbReference>
<evidence type="ECO:0000259" key="11">
    <source>
        <dbReference type="PROSITE" id="PS51384"/>
    </source>
</evidence>
<dbReference type="InterPro" id="IPR013767">
    <property type="entry name" value="PAS_fold"/>
</dbReference>
<keyword evidence="7" id="KW-0408">Iron</keyword>
<proteinExistence type="predicted"/>
<dbReference type="Pfam" id="PF00989">
    <property type="entry name" value="PAS"/>
    <property type="match status" value="1"/>
</dbReference>
<keyword evidence="3" id="KW-0001">2Fe-2S</keyword>
<dbReference type="PANTHER" id="PTHR47354">
    <property type="entry name" value="NADH OXIDOREDUCTASE HCR"/>
    <property type="match status" value="1"/>
</dbReference>
<keyword evidence="4" id="KW-0479">Metal-binding</keyword>
<dbReference type="PANTHER" id="PTHR47354:SF8">
    <property type="entry name" value="1,2-PHENYLACETYL-COA EPOXIDASE, SUBUNIT E"/>
    <property type="match status" value="1"/>
</dbReference>
<dbReference type="SMART" id="SM00086">
    <property type="entry name" value="PAC"/>
    <property type="match status" value="1"/>
</dbReference>
<evidence type="ECO:0000256" key="3">
    <source>
        <dbReference type="ARBA" id="ARBA00022714"/>
    </source>
</evidence>
<sequence length="431" mass="46242">MTESGAKTDDQGYAGQAARPFAVESRHRESDVITSFVLRPLDGRPPAPHLAGQHLTLFADIGGAGRQKRNYTISAAPNGESYRISVKREPEGTVSKWLHDEAIEGTLLDIAPPSGTFVLPIGDGRPLVMLSAGVGLTPMVAMLEALAAAPRNVAVQFIHCTQSNATHAFREHVRSLAAAVGAETTFFHTRAGKEEVAGRDFDLAGHLTLDWLETHSPITEADYFLCGPLAFLRSFVPALATSGVPAERLHYEFFGTVEDLFDHSPSASPSPPAPSTTVAARRSRSAGIARQAIGDALIDSPADAVVGSDAEGAIVLWNPGAERIFGFTEEEALGSSLDIIIPEPFRARHWEGYRETIASGQSRYGAGDMLAVPGLTRDGRRISLEFTIALIKDAAGKVTGMVAVLRDITPRFEEMKALKKKIAELQMRPVS</sequence>
<keyword evidence="8" id="KW-0411">Iron-sulfur</keyword>
<dbReference type="SUPFAM" id="SSF55785">
    <property type="entry name" value="PYP-like sensor domain (PAS domain)"/>
    <property type="match status" value="1"/>
</dbReference>
<evidence type="ECO:0000256" key="8">
    <source>
        <dbReference type="ARBA" id="ARBA00023014"/>
    </source>
</evidence>
<dbReference type="SMART" id="SM00091">
    <property type="entry name" value="PAS"/>
    <property type="match status" value="1"/>
</dbReference>
<dbReference type="CDD" id="cd06184">
    <property type="entry name" value="flavohem_like_fad_nad_binding"/>
    <property type="match status" value="1"/>
</dbReference>
<evidence type="ECO:0000256" key="6">
    <source>
        <dbReference type="ARBA" id="ARBA00023002"/>
    </source>
</evidence>
<reference evidence="12 13" key="1">
    <citation type="submission" date="2023-07" db="EMBL/GenBank/DDBJ databases">
        <title>Genomic Encyclopedia of Type Strains, Phase IV (KMG-IV): sequencing the most valuable type-strain genomes for metagenomic binning, comparative biology and taxonomic classification.</title>
        <authorList>
            <person name="Goeker M."/>
        </authorList>
    </citation>
    <scope>NUCLEOTIDE SEQUENCE [LARGE SCALE GENOMIC DNA]</scope>
    <source>
        <strain evidence="12 13">DSM 1277</strain>
    </source>
</reference>
<keyword evidence="2" id="KW-0285">Flavoprotein</keyword>
<feature type="domain" description="PAS" evidence="9">
    <location>
        <begin position="297"/>
        <end position="343"/>
    </location>
</feature>
<dbReference type="EMBL" id="JAUSUH010000007">
    <property type="protein sequence ID" value="MDQ0348648.1"/>
    <property type="molecule type" value="Genomic_DNA"/>
</dbReference>
<dbReference type="RefSeq" id="WP_307061651.1">
    <property type="nucleotide sequence ID" value="NZ_JAUSUH010000007.1"/>
</dbReference>
<dbReference type="InterPro" id="IPR008333">
    <property type="entry name" value="Cbr1-like_FAD-bd_dom"/>
</dbReference>
<dbReference type="InterPro" id="IPR017927">
    <property type="entry name" value="FAD-bd_FR_type"/>
</dbReference>
<dbReference type="NCBIfam" id="TIGR00229">
    <property type="entry name" value="sensory_box"/>
    <property type="match status" value="1"/>
</dbReference>
<evidence type="ECO:0000259" key="9">
    <source>
        <dbReference type="PROSITE" id="PS50112"/>
    </source>
</evidence>
<dbReference type="InterPro" id="IPR000700">
    <property type="entry name" value="PAS-assoc_C"/>
</dbReference>
<organism evidence="12 13">
    <name type="scientific">Ancylobacter vacuolatus</name>
    <dbReference type="NCBI Taxonomy" id="223389"/>
    <lineage>
        <taxon>Bacteria</taxon>
        <taxon>Pseudomonadati</taxon>
        <taxon>Pseudomonadota</taxon>
        <taxon>Alphaproteobacteria</taxon>
        <taxon>Hyphomicrobiales</taxon>
        <taxon>Xanthobacteraceae</taxon>
        <taxon>Ancylobacter</taxon>
    </lineage>
</organism>
<dbReference type="Pfam" id="PF00175">
    <property type="entry name" value="NAD_binding_1"/>
    <property type="match status" value="1"/>
</dbReference>
<dbReference type="InterPro" id="IPR035965">
    <property type="entry name" value="PAS-like_dom_sf"/>
</dbReference>
<dbReference type="Gene3D" id="2.40.30.10">
    <property type="entry name" value="Translation factors"/>
    <property type="match status" value="1"/>
</dbReference>
<protein>
    <submittedName>
        <fullName evidence="12">PAS domain S-box-containing protein</fullName>
    </submittedName>
</protein>
<evidence type="ECO:0000313" key="12">
    <source>
        <dbReference type="EMBL" id="MDQ0348648.1"/>
    </source>
</evidence>
<dbReference type="Gene3D" id="3.40.50.80">
    <property type="entry name" value="Nucleotide-binding domain of ferredoxin-NADP reductase (FNR) module"/>
    <property type="match status" value="1"/>
</dbReference>
<dbReference type="Proteomes" id="UP001238467">
    <property type="component" value="Unassembled WGS sequence"/>
</dbReference>
<evidence type="ECO:0000259" key="10">
    <source>
        <dbReference type="PROSITE" id="PS50113"/>
    </source>
</evidence>
<comment type="cofactor">
    <cofactor evidence="1">
        <name>FAD</name>
        <dbReference type="ChEBI" id="CHEBI:57692"/>
    </cofactor>
</comment>
<dbReference type="PROSITE" id="PS51384">
    <property type="entry name" value="FAD_FR"/>
    <property type="match status" value="1"/>
</dbReference>
<dbReference type="InterPro" id="IPR001433">
    <property type="entry name" value="OxRdtase_FAD/NAD-bd"/>
</dbReference>
<evidence type="ECO:0000256" key="5">
    <source>
        <dbReference type="ARBA" id="ARBA00022827"/>
    </source>
</evidence>
<feature type="domain" description="FAD-binding FR-type" evidence="11">
    <location>
        <begin position="16"/>
        <end position="120"/>
    </location>
</feature>
<comment type="caution">
    <text evidence="12">The sequence shown here is derived from an EMBL/GenBank/DDBJ whole genome shotgun (WGS) entry which is preliminary data.</text>
</comment>
<accession>A0ABU0DJP7</accession>